<keyword evidence="3 4" id="KW-0732">Signal</keyword>
<dbReference type="HOGENOM" id="CLU_031285_10_5_9"/>
<dbReference type="Pfam" id="PF01547">
    <property type="entry name" value="SBP_bac_1"/>
    <property type="match status" value="1"/>
</dbReference>
<keyword evidence="6" id="KW-1185">Reference proteome</keyword>
<dbReference type="InterPro" id="IPR006059">
    <property type="entry name" value="SBP"/>
</dbReference>
<dbReference type="STRING" id="272558.gene:10729603"/>
<dbReference type="PIR" id="B84111">
    <property type="entry name" value="B84111"/>
</dbReference>
<dbReference type="KEGG" id="bha:BH3690"/>
<dbReference type="AlphaFoldDB" id="Q9K6N8"/>
<dbReference type="PANTHER" id="PTHR30061:SF50">
    <property type="entry name" value="MALTOSE_MALTODEXTRIN-BINDING PERIPLASMIC PROTEIN"/>
    <property type="match status" value="1"/>
</dbReference>
<evidence type="ECO:0000313" key="5">
    <source>
        <dbReference type="EMBL" id="BAB07409.1"/>
    </source>
</evidence>
<dbReference type="GO" id="GO:1901982">
    <property type="term" value="F:maltose binding"/>
    <property type="evidence" value="ECO:0007669"/>
    <property type="project" value="TreeGrafter"/>
</dbReference>
<protein>
    <submittedName>
        <fullName evidence="5">Sugar transport system (Sugar-binding protein)</fullName>
    </submittedName>
</protein>
<dbReference type="GO" id="GO:0015768">
    <property type="term" value="P:maltose transport"/>
    <property type="evidence" value="ECO:0007669"/>
    <property type="project" value="TreeGrafter"/>
</dbReference>
<feature type="signal peptide" evidence="4">
    <location>
        <begin position="1"/>
        <end position="25"/>
    </location>
</feature>
<dbReference type="RefSeq" id="WP_010899816.1">
    <property type="nucleotide sequence ID" value="NC_002570.2"/>
</dbReference>
<dbReference type="SUPFAM" id="SSF53850">
    <property type="entry name" value="Periplasmic binding protein-like II"/>
    <property type="match status" value="1"/>
</dbReference>
<evidence type="ECO:0000256" key="2">
    <source>
        <dbReference type="ARBA" id="ARBA00022448"/>
    </source>
</evidence>
<dbReference type="PANTHER" id="PTHR30061">
    <property type="entry name" value="MALTOSE-BINDING PERIPLASMIC PROTEIN"/>
    <property type="match status" value="1"/>
</dbReference>
<organism evidence="5 6">
    <name type="scientific">Halalkalibacterium halodurans (strain ATCC BAA-125 / DSM 18197 / FERM 7344 / JCM 9153 / C-125)</name>
    <name type="common">Bacillus halodurans</name>
    <dbReference type="NCBI Taxonomy" id="272558"/>
    <lineage>
        <taxon>Bacteria</taxon>
        <taxon>Bacillati</taxon>
        <taxon>Bacillota</taxon>
        <taxon>Bacilli</taxon>
        <taxon>Bacillales</taxon>
        <taxon>Bacillaceae</taxon>
        <taxon>Halalkalibacterium (ex Joshi et al. 2022)</taxon>
    </lineage>
</organism>
<evidence type="ECO:0000256" key="4">
    <source>
        <dbReference type="SAM" id="SignalP"/>
    </source>
</evidence>
<dbReference type="PROSITE" id="PS51257">
    <property type="entry name" value="PROKAR_LIPOPROTEIN"/>
    <property type="match status" value="1"/>
</dbReference>
<dbReference type="Proteomes" id="UP000001258">
    <property type="component" value="Chromosome"/>
</dbReference>
<evidence type="ECO:0000256" key="1">
    <source>
        <dbReference type="ARBA" id="ARBA00008520"/>
    </source>
</evidence>
<dbReference type="CDD" id="cd14748">
    <property type="entry name" value="PBP2_UgpB"/>
    <property type="match status" value="1"/>
</dbReference>
<proteinExistence type="inferred from homology"/>
<keyword evidence="2" id="KW-0813">Transport</keyword>
<evidence type="ECO:0000313" key="6">
    <source>
        <dbReference type="Proteomes" id="UP000001258"/>
    </source>
</evidence>
<keyword evidence="5" id="KW-0762">Sugar transport</keyword>
<reference evidence="5 6" key="1">
    <citation type="journal article" date="2000" name="Nucleic Acids Res.">
        <title>Complete genome sequence of the alkaliphilic bacterium Bacillus halodurans and genomic sequence comparison with Bacillus subtilis.</title>
        <authorList>
            <person name="Takami H."/>
            <person name="Nakasone K."/>
            <person name="Takaki Y."/>
            <person name="Maeno G."/>
            <person name="Sasaki R."/>
            <person name="Masui N."/>
            <person name="Fuji F."/>
            <person name="Hirama C."/>
            <person name="Nakamura Y."/>
            <person name="Ogasawara N."/>
            <person name="Kuhara S."/>
            <person name="Horikoshi K."/>
        </authorList>
    </citation>
    <scope>NUCLEOTIDE SEQUENCE [LARGE SCALE GENOMIC DNA]</scope>
    <source>
        <strain evidence="6">ATCC BAA-125 / DSM 18197 / FERM 7344 / JCM 9153 / C-125</strain>
    </source>
</reference>
<accession>Q9K6N8</accession>
<dbReference type="eggNOG" id="COG1653">
    <property type="taxonomic scope" value="Bacteria"/>
</dbReference>
<dbReference type="GO" id="GO:0055052">
    <property type="term" value="C:ATP-binding cassette (ABC) transporter complex, substrate-binding subunit-containing"/>
    <property type="evidence" value="ECO:0007669"/>
    <property type="project" value="TreeGrafter"/>
</dbReference>
<dbReference type="GO" id="GO:0042956">
    <property type="term" value="P:maltodextrin transmembrane transport"/>
    <property type="evidence" value="ECO:0007669"/>
    <property type="project" value="TreeGrafter"/>
</dbReference>
<comment type="similarity">
    <text evidence="1">Belongs to the bacterial solute-binding protein 1 family.</text>
</comment>
<feature type="chain" id="PRO_5004329490" evidence="4">
    <location>
        <begin position="26"/>
        <end position="420"/>
    </location>
</feature>
<gene>
    <name evidence="5" type="ordered locus">BH3690</name>
</gene>
<sequence>MKKWLWTLGISSLLAGVVLTGCNFADEEPSSEPTEGGNTDGEVVELTLTGWQSSPTEQRYFEETVATFEEQNPDIKVNINTIPDQYMDVLRTRLIGGEGPDVFFLDAFEAPGLIETGAVEPLDEYITDEFDLADFEQPLLEAFERNGVLYGLPKDTSTLALFYNIDMLEEAGFDGPPETWEELEEMAIALTNDDEYGFGVVTDLARLMFIAQSNGGQIATDNQATFADPRVVEALQPIVDMRNVDGSAVEPSEVGADWGGEMFGLERVAMVIEGNWTVPFLDENFEDVNYGVAEVPTINGNEGTMAYTVSYVMNRNSEHKEEAWRLIEFLTGKEGMELWTSSGLTLPTRASVSEKLDYADDPIYGPFIAGQSYATVWADDTNLPIVNNNFQNQFTSAFLGQRDLAEALKEAEEVANSEIQ</sequence>
<evidence type="ECO:0000256" key="3">
    <source>
        <dbReference type="ARBA" id="ARBA00022729"/>
    </source>
</evidence>
<dbReference type="EMBL" id="BA000004">
    <property type="protein sequence ID" value="BAB07409.1"/>
    <property type="molecule type" value="Genomic_DNA"/>
</dbReference>
<name>Q9K6N8_HALH5</name>
<dbReference type="Gene3D" id="3.40.190.10">
    <property type="entry name" value="Periplasmic binding protein-like II"/>
    <property type="match status" value="1"/>
</dbReference>